<organism evidence="2">
    <name type="scientific">Haemonchus placei</name>
    <name type="common">Barber's pole worm</name>
    <dbReference type="NCBI Taxonomy" id="6290"/>
    <lineage>
        <taxon>Eukaryota</taxon>
        <taxon>Metazoa</taxon>
        <taxon>Ecdysozoa</taxon>
        <taxon>Nematoda</taxon>
        <taxon>Chromadorea</taxon>
        <taxon>Rhabditida</taxon>
        <taxon>Rhabditina</taxon>
        <taxon>Rhabditomorpha</taxon>
        <taxon>Strongyloidea</taxon>
        <taxon>Trichostrongylidae</taxon>
        <taxon>Haemonchus</taxon>
    </lineage>
</organism>
<protein>
    <submittedName>
        <fullName evidence="2">DUF5641 domain-containing protein</fullName>
    </submittedName>
</protein>
<reference evidence="2" key="1">
    <citation type="submission" date="2017-02" db="UniProtKB">
        <authorList>
            <consortium name="WormBaseParasite"/>
        </authorList>
    </citation>
    <scope>IDENTIFICATION</scope>
</reference>
<feature type="domain" description="DUF5641" evidence="1">
    <location>
        <begin position="12"/>
        <end position="70"/>
    </location>
</feature>
<name>A0A0N4W9B6_HAEPC</name>
<sequence length="155" mass="17727">LFKACRHNIRTAPETGEIDLIVQKLIPRGHWPIGTITELIQSADGFIRSAKVKLPHKKIYIQRPITKLYSLEIRATASVEAAQNEDTEKFTALTAPTEFERSRRRPQRAAKTKAYEAIRRQQNDTDEDASVTDTEQELLRARKPFNINTVFLALI</sequence>
<dbReference type="InterPro" id="IPR040676">
    <property type="entry name" value="DUF5641"/>
</dbReference>
<dbReference type="AlphaFoldDB" id="A0A0N4W9B6"/>
<dbReference type="WBParaSite" id="HPLM_0000687201-mRNA-1">
    <property type="protein sequence ID" value="HPLM_0000687201-mRNA-1"/>
    <property type="gene ID" value="HPLM_0000687201"/>
</dbReference>
<dbReference type="Pfam" id="PF18701">
    <property type="entry name" value="DUF5641"/>
    <property type="match status" value="1"/>
</dbReference>
<proteinExistence type="predicted"/>
<evidence type="ECO:0000259" key="1">
    <source>
        <dbReference type="Pfam" id="PF18701"/>
    </source>
</evidence>
<accession>A0A0N4W9B6</accession>
<evidence type="ECO:0000313" key="2">
    <source>
        <dbReference type="WBParaSite" id="HPLM_0000687201-mRNA-1"/>
    </source>
</evidence>